<evidence type="ECO:0000256" key="1">
    <source>
        <dbReference type="SAM" id="Phobius"/>
    </source>
</evidence>
<dbReference type="EMBL" id="VIEB01000448">
    <property type="protein sequence ID" value="TQD90577.1"/>
    <property type="molecule type" value="Genomic_DNA"/>
</dbReference>
<evidence type="ECO:0000313" key="3">
    <source>
        <dbReference type="Proteomes" id="UP000315295"/>
    </source>
</evidence>
<protein>
    <submittedName>
        <fullName evidence="2">Uncharacterized protein</fullName>
    </submittedName>
</protein>
<name>A0A540LVQ0_MALBA</name>
<evidence type="ECO:0000313" key="2">
    <source>
        <dbReference type="EMBL" id="TQD90577.1"/>
    </source>
</evidence>
<dbReference type="AlphaFoldDB" id="A0A540LVQ0"/>
<dbReference type="Proteomes" id="UP000315295">
    <property type="component" value="Unassembled WGS sequence"/>
</dbReference>
<keyword evidence="1" id="KW-1133">Transmembrane helix</keyword>
<reference evidence="2 3" key="1">
    <citation type="journal article" date="2019" name="G3 (Bethesda)">
        <title>Sequencing of a Wild Apple (Malus baccata) Genome Unravels the Differences Between Cultivated and Wild Apple Species Regarding Disease Resistance and Cold Tolerance.</title>
        <authorList>
            <person name="Chen X."/>
        </authorList>
    </citation>
    <scope>NUCLEOTIDE SEQUENCE [LARGE SCALE GENOMIC DNA]</scope>
    <source>
        <strain evidence="3">cv. Shandingzi</strain>
        <tissue evidence="2">Leaves</tissue>
    </source>
</reference>
<organism evidence="2 3">
    <name type="scientific">Malus baccata</name>
    <name type="common">Siberian crab apple</name>
    <name type="synonym">Pyrus baccata</name>
    <dbReference type="NCBI Taxonomy" id="106549"/>
    <lineage>
        <taxon>Eukaryota</taxon>
        <taxon>Viridiplantae</taxon>
        <taxon>Streptophyta</taxon>
        <taxon>Embryophyta</taxon>
        <taxon>Tracheophyta</taxon>
        <taxon>Spermatophyta</taxon>
        <taxon>Magnoliopsida</taxon>
        <taxon>eudicotyledons</taxon>
        <taxon>Gunneridae</taxon>
        <taxon>Pentapetalae</taxon>
        <taxon>rosids</taxon>
        <taxon>fabids</taxon>
        <taxon>Rosales</taxon>
        <taxon>Rosaceae</taxon>
        <taxon>Amygdaloideae</taxon>
        <taxon>Maleae</taxon>
        <taxon>Malus</taxon>
    </lineage>
</organism>
<keyword evidence="1" id="KW-0472">Membrane</keyword>
<feature type="transmembrane region" description="Helical" evidence="1">
    <location>
        <begin position="75"/>
        <end position="99"/>
    </location>
</feature>
<keyword evidence="1" id="KW-0812">Transmembrane</keyword>
<accession>A0A540LVQ0</accession>
<proteinExistence type="predicted"/>
<comment type="caution">
    <text evidence="2">The sequence shown here is derived from an EMBL/GenBank/DDBJ whole genome shotgun (WGS) entry which is preliminary data.</text>
</comment>
<feature type="transmembrane region" description="Helical" evidence="1">
    <location>
        <begin position="49"/>
        <end position="69"/>
    </location>
</feature>
<gene>
    <name evidence="2" type="ORF">C1H46_023871</name>
</gene>
<keyword evidence="3" id="KW-1185">Reference proteome</keyword>
<sequence length="157" mass="18310">MSMIDNVLRMIDNFEDWFITKRQELQKSARVAMEALLWEPRSFRNVLNLAIKLTKAIVLVPLCVLALYTVLLIRVGIACLICVPILFIIFIVLVGVRYGRAHYLFFTRRNRAGMSYADFIDKFGAWLTNNPIPPFESFGECARHWAQFMWGFKLEED</sequence>